<feature type="domain" description="Metallo-beta-lactamase" evidence="10">
    <location>
        <begin position="18"/>
        <end position="185"/>
    </location>
</feature>
<dbReference type="InterPro" id="IPR032282">
    <property type="entry name" value="HAGH_C"/>
</dbReference>
<comment type="pathway">
    <text evidence="3">Secondary metabolite metabolism; methylglyoxal degradation; (R)-lactate from methylglyoxal: step 2/2.</text>
</comment>
<dbReference type="NCBIfam" id="TIGR03413">
    <property type="entry name" value="GSH_gloB"/>
    <property type="match status" value="1"/>
</dbReference>
<sequence>MIRKIMRIIPIKLFEDNYSYAVFVEGHNSYALVDPADLAGVKAFISGNPQLSSMNFTHVFTTHKHADHCGNNEQIAAEFPHVKIVGGASDGIPACNYSVQDQDVIVLDNGLRITALHTPCHTRGHILYYFEDYSSNDGTNRAVFTGDTIFIGGCGRFFEGNAEEMHAAMEKAKTLPTDTKVYCGHEYTESNLKWSAKVEHQNQAIQSKLEWAVAQRERGQPTVPSTIGEEMEINVFMRAQLLTGLLGVSDAVAAMARLREMKNSGQTLV</sequence>
<dbReference type="HAMAP" id="MF_01374">
    <property type="entry name" value="Glyoxalase_2"/>
    <property type="match status" value="1"/>
</dbReference>
<comment type="caution">
    <text evidence="11">The sequence shown here is derived from an EMBL/GenBank/DDBJ whole genome shotgun (WGS) entry which is preliminary data.</text>
</comment>
<dbReference type="EMBL" id="CAJZBQ010000025">
    <property type="protein sequence ID" value="CAG9320549.1"/>
    <property type="molecule type" value="Genomic_DNA"/>
</dbReference>
<dbReference type="SMART" id="SM00849">
    <property type="entry name" value="Lactamase_B"/>
    <property type="match status" value="1"/>
</dbReference>
<keyword evidence="7" id="KW-0378">Hydrolase</keyword>
<dbReference type="Pfam" id="PF00753">
    <property type="entry name" value="Lactamase_B"/>
    <property type="match status" value="1"/>
</dbReference>
<dbReference type="Pfam" id="PF16123">
    <property type="entry name" value="HAGH_C"/>
    <property type="match status" value="1"/>
</dbReference>
<dbReference type="GO" id="GO:0019243">
    <property type="term" value="P:methylglyoxal catabolic process to D-lactate via S-lactoyl-glutathione"/>
    <property type="evidence" value="ECO:0007669"/>
    <property type="project" value="InterPro"/>
</dbReference>
<evidence type="ECO:0000256" key="4">
    <source>
        <dbReference type="ARBA" id="ARBA00006759"/>
    </source>
</evidence>
<name>A0AAU9JFU4_9CILI</name>
<protein>
    <recommendedName>
        <fullName evidence="5">hydroxyacylglutathione hydrolase</fullName>
        <ecNumber evidence="5">3.1.2.6</ecNumber>
    </recommendedName>
    <alternativeName>
        <fullName evidence="9">Glyoxalase II</fullName>
    </alternativeName>
</protein>
<comment type="catalytic activity">
    <reaction evidence="1">
        <text>an S-(2-hydroxyacyl)glutathione + H2O = a 2-hydroxy carboxylate + glutathione + H(+)</text>
        <dbReference type="Rhea" id="RHEA:21864"/>
        <dbReference type="ChEBI" id="CHEBI:15377"/>
        <dbReference type="ChEBI" id="CHEBI:15378"/>
        <dbReference type="ChEBI" id="CHEBI:57925"/>
        <dbReference type="ChEBI" id="CHEBI:58896"/>
        <dbReference type="ChEBI" id="CHEBI:71261"/>
        <dbReference type="EC" id="3.1.2.6"/>
    </reaction>
</comment>
<evidence type="ECO:0000256" key="9">
    <source>
        <dbReference type="ARBA" id="ARBA00031044"/>
    </source>
</evidence>
<keyword evidence="12" id="KW-1185">Reference proteome</keyword>
<accession>A0AAU9JFU4</accession>
<keyword evidence="6" id="KW-0479">Metal-binding</keyword>
<dbReference type="Proteomes" id="UP001162131">
    <property type="component" value="Unassembled WGS sequence"/>
</dbReference>
<dbReference type="PANTHER" id="PTHR11935:SF94">
    <property type="entry name" value="TENZING NORGAY, ISOFORM C"/>
    <property type="match status" value="1"/>
</dbReference>
<evidence type="ECO:0000259" key="10">
    <source>
        <dbReference type="SMART" id="SM00849"/>
    </source>
</evidence>
<organism evidence="11 12">
    <name type="scientific">Blepharisma stoltei</name>
    <dbReference type="NCBI Taxonomy" id="1481888"/>
    <lineage>
        <taxon>Eukaryota</taxon>
        <taxon>Sar</taxon>
        <taxon>Alveolata</taxon>
        <taxon>Ciliophora</taxon>
        <taxon>Postciliodesmatophora</taxon>
        <taxon>Heterotrichea</taxon>
        <taxon>Heterotrichida</taxon>
        <taxon>Blepharismidae</taxon>
        <taxon>Blepharisma</taxon>
    </lineage>
</organism>
<dbReference type="InterPro" id="IPR035680">
    <property type="entry name" value="Clx_II_MBL"/>
</dbReference>
<evidence type="ECO:0000313" key="11">
    <source>
        <dbReference type="EMBL" id="CAG9320549.1"/>
    </source>
</evidence>
<dbReference type="Gene3D" id="3.60.15.10">
    <property type="entry name" value="Ribonuclease Z/Hydroxyacylglutathione hydrolase-like"/>
    <property type="match status" value="1"/>
</dbReference>
<evidence type="ECO:0000313" key="12">
    <source>
        <dbReference type="Proteomes" id="UP001162131"/>
    </source>
</evidence>
<dbReference type="PANTHER" id="PTHR11935">
    <property type="entry name" value="BETA LACTAMASE DOMAIN"/>
    <property type="match status" value="1"/>
</dbReference>
<dbReference type="GO" id="GO:0004416">
    <property type="term" value="F:hydroxyacylglutathione hydrolase activity"/>
    <property type="evidence" value="ECO:0007669"/>
    <property type="project" value="UniProtKB-EC"/>
</dbReference>
<dbReference type="InterPro" id="IPR001279">
    <property type="entry name" value="Metallo-B-lactamas"/>
</dbReference>
<dbReference type="EC" id="3.1.2.6" evidence="5"/>
<keyword evidence="8" id="KW-0862">Zinc</keyword>
<dbReference type="InterPro" id="IPR017782">
    <property type="entry name" value="Hydroxyacylglutathione_Hdrlase"/>
</dbReference>
<evidence type="ECO:0000256" key="5">
    <source>
        <dbReference type="ARBA" id="ARBA00011917"/>
    </source>
</evidence>
<dbReference type="CDD" id="cd07723">
    <property type="entry name" value="hydroxyacylglutathione_hydrolase_MBL-fold"/>
    <property type="match status" value="1"/>
</dbReference>
<comment type="similarity">
    <text evidence="4">Belongs to the metallo-beta-lactamase superfamily. Glyoxalase II family.</text>
</comment>
<evidence type="ECO:0000256" key="7">
    <source>
        <dbReference type="ARBA" id="ARBA00022801"/>
    </source>
</evidence>
<proteinExistence type="inferred from homology"/>
<evidence type="ECO:0000256" key="2">
    <source>
        <dbReference type="ARBA" id="ARBA00001947"/>
    </source>
</evidence>
<dbReference type="SUPFAM" id="SSF56281">
    <property type="entry name" value="Metallo-hydrolase/oxidoreductase"/>
    <property type="match status" value="1"/>
</dbReference>
<evidence type="ECO:0000256" key="8">
    <source>
        <dbReference type="ARBA" id="ARBA00022833"/>
    </source>
</evidence>
<dbReference type="GO" id="GO:0046872">
    <property type="term" value="F:metal ion binding"/>
    <property type="evidence" value="ECO:0007669"/>
    <property type="project" value="UniProtKB-KW"/>
</dbReference>
<comment type="cofactor">
    <cofactor evidence="2">
        <name>Zn(2+)</name>
        <dbReference type="ChEBI" id="CHEBI:29105"/>
    </cofactor>
</comment>
<gene>
    <name evidence="11" type="ORF">BSTOLATCC_MIC26463</name>
</gene>
<dbReference type="AlphaFoldDB" id="A0AAU9JFU4"/>
<evidence type="ECO:0000256" key="1">
    <source>
        <dbReference type="ARBA" id="ARBA00001623"/>
    </source>
</evidence>
<reference evidence="11" key="1">
    <citation type="submission" date="2021-09" db="EMBL/GenBank/DDBJ databases">
        <authorList>
            <consortium name="AG Swart"/>
            <person name="Singh M."/>
            <person name="Singh A."/>
            <person name="Seah K."/>
            <person name="Emmerich C."/>
        </authorList>
    </citation>
    <scope>NUCLEOTIDE SEQUENCE</scope>
    <source>
        <strain evidence="11">ATCC30299</strain>
    </source>
</reference>
<evidence type="ECO:0000256" key="6">
    <source>
        <dbReference type="ARBA" id="ARBA00022723"/>
    </source>
</evidence>
<dbReference type="InterPro" id="IPR036866">
    <property type="entry name" value="RibonucZ/Hydroxyglut_hydro"/>
</dbReference>
<evidence type="ECO:0000256" key="3">
    <source>
        <dbReference type="ARBA" id="ARBA00004963"/>
    </source>
</evidence>